<keyword evidence="2" id="KW-1185">Reference proteome</keyword>
<proteinExistence type="predicted"/>
<protein>
    <recommendedName>
        <fullName evidence="3">N-acetylglutamate synthase</fullName>
    </recommendedName>
</protein>
<dbReference type="EMBL" id="BMKK01000011">
    <property type="protein sequence ID" value="GGD74640.1"/>
    <property type="molecule type" value="Genomic_DNA"/>
</dbReference>
<reference evidence="1" key="2">
    <citation type="submission" date="2020-09" db="EMBL/GenBank/DDBJ databases">
        <authorList>
            <person name="Sun Q."/>
            <person name="Zhou Y."/>
        </authorList>
    </citation>
    <scope>NUCLEOTIDE SEQUENCE</scope>
    <source>
        <strain evidence="1">CGMCC 1.15958</strain>
    </source>
</reference>
<reference evidence="1" key="1">
    <citation type="journal article" date="2014" name="Int. J. Syst. Evol. Microbiol.">
        <title>Complete genome sequence of Corynebacterium casei LMG S-19264T (=DSM 44701T), isolated from a smear-ripened cheese.</title>
        <authorList>
            <consortium name="US DOE Joint Genome Institute (JGI-PGF)"/>
            <person name="Walter F."/>
            <person name="Albersmeier A."/>
            <person name="Kalinowski J."/>
            <person name="Ruckert C."/>
        </authorList>
    </citation>
    <scope>NUCLEOTIDE SEQUENCE</scope>
    <source>
        <strain evidence="1">CGMCC 1.15958</strain>
    </source>
</reference>
<dbReference type="InterPro" id="IPR058595">
    <property type="entry name" value="Avidin-like"/>
</dbReference>
<accession>A0A917DW94</accession>
<name>A0A917DW94_9BACT</name>
<gene>
    <name evidence="1" type="ORF">GCM10011514_43360</name>
</gene>
<dbReference type="Proteomes" id="UP000609064">
    <property type="component" value="Unassembled WGS sequence"/>
</dbReference>
<dbReference type="RefSeq" id="WP_188769341.1">
    <property type="nucleotide sequence ID" value="NZ_BMKK01000011.1"/>
</dbReference>
<evidence type="ECO:0000313" key="1">
    <source>
        <dbReference type="EMBL" id="GGD74640.1"/>
    </source>
</evidence>
<organism evidence="1 2">
    <name type="scientific">Emticicia aquatilis</name>
    <dbReference type="NCBI Taxonomy" id="1537369"/>
    <lineage>
        <taxon>Bacteria</taxon>
        <taxon>Pseudomonadati</taxon>
        <taxon>Bacteroidota</taxon>
        <taxon>Cytophagia</taxon>
        <taxon>Cytophagales</taxon>
        <taxon>Leadbetterellaceae</taxon>
        <taxon>Emticicia</taxon>
    </lineage>
</organism>
<sequence>MPNYHQKTFKSISNTDNGEVGQETLFYYQQQENVVWAEYSGGEIMKGFLVAKVLENHTLDMRYEHINQAGEIMTGICVSTPEILPDGRIRLHEKWQWTSGDLSSGESIIEEIIQ</sequence>
<evidence type="ECO:0008006" key="3">
    <source>
        <dbReference type="Google" id="ProtNLM"/>
    </source>
</evidence>
<evidence type="ECO:0000313" key="2">
    <source>
        <dbReference type="Proteomes" id="UP000609064"/>
    </source>
</evidence>
<dbReference type="AlphaFoldDB" id="A0A917DW94"/>
<dbReference type="Pfam" id="PF26421">
    <property type="entry name" value="Avidin_like"/>
    <property type="match status" value="1"/>
</dbReference>
<comment type="caution">
    <text evidence="1">The sequence shown here is derived from an EMBL/GenBank/DDBJ whole genome shotgun (WGS) entry which is preliminary data.</text>
</comment>